<evidence type="ECO:0000259" key="1">
    <source>
        <dbReference type="Pfam" id="PF10596"/>
    </source>
</evidence>
<reference evidence="2 3" key="1">
    <citation type="submission" date="2014-04" db="EMBL/GenBank/DDBJ databases">
        <authorList>
            <consortium name="DOE Joint Genome Institute"/>
            <person name="Kuo A."/>
            <person name="Tarkka M."/>
            <person name="Buscot F."/>
            <person name="Kohler A."/>
            <person name="Nagy L.G."/>
            <person name="Floudas D."/>
            <person name="Copeland A."/>
            <person name="Barry K.W."/>
            <person name="Cichocki N."/>
            <person name="Veneault-Fourrey C."/>
            <person name="LaButti K."/>
            <person name="Lindquist E.A."/>
            <person name="Lipzen A."/>
            <person name="Lundell T."/>
            <person name="Morin E."/>
            <person name="Murat C."/>
            <person name="Sun H."/>
            <person name="Tunlid A."/>
            <person name="Henrissat B."/>
            <person name="Grigoriev I.V."/>
            <person name="Hibbett D.S."/>
            <person name="Martin F."/>
            <person name="Nordberg H.P."/>
            <person name="Cantor M.N."/>
            <person name="Hua S.X."/>
        </authorList>
    </citation>
    <scope>NUCLEOTIDE SEQUENCE [LARGE SCALE GENOMIC DNA]</scope>
    <source>
        <strain evidence="2 3">F 1598</strain>
    </source>
</reference>
<reference evidence="3" key="2">
    <citation type="submission" date="2015-01" db="EMBL/GenBank/DDBJ databases">
        <title>Evolutionary Origins and Diversification of the Mycorrhizal Mutualists.</title>
        <authorList>
            <consortium name="DOE Joint Genome Institute"/>
            <consortium name="Mycorrhizal Genomics Consortium"/>
            <person name="Kohler A."/>
            <person name="Kuo A."/>
            <person name="Nagy L.G."/>
            <person name="Floudas D."/>
            <person name="Copeland A."/>
            <person name="Barry K.W."/>
            <person name="Cichocki N."/>
            <person name="Veneault-Fourrey C."/>
            <person name="LaButti K."/>
            <person name="Lindquist E.A."/>
            <person name="Lipzen A."/>
            <person name="Lundell T."/>
            <person name="Morin E."/>
            <person name="Murat C."/>
            <person name="Riley R."/>
            <person name="Ohm R."/>
            <person name="Sun H."/>
            <person name="Tunlid A."/>
            <person name="Henrissat B."/>
            <person name="Grigoriev I.V."/>
            <person name="Hibbett D.S."/>
            <person name="Martin F."/>
        </authorList>
    </citation>
    <scope>NUCLEOTIDE SEQUENCE [LARGE SCALE GENOMIC DNA]</scope>
    <source>
        <strain evidence="3">F 1598</strain>
    </source>
</reference>
<protein>
    <recommendedName>
        <fullName evidence="1">Pre-mRNA-processing-splicing factor 8 U6-snRNA-binding domain-containing protein</fullName>
    </recommendedName>
</protein>
<dbReference type="PANTHER" id="PTHR11140">
    <property type="entry name" value="PRE-MRNA SPLICING FACTOR PRP8"/>
    <property type="match status" value="1"/>
</dbReference>
<dbReference type="GO" id="GO:0030619">
    <property type="term" value="F:U1 snRNA binding"/>
    <property type="evidence" value="ECO:0007669"/>
    <property type="project" value="TreeGrafter"/>
</dbReference>
<feature type="domain" description="Pre-mRNA-processing-splicing factor 8 U6-snRNA-binding" evidence="1">
    <location>
        <begin position="93"/>
        <end position="151"/>
    </location>
</feature>
<dbReference type="GO" id="GO:0030620">
    <property type="term" value="F:U2 snRNA binding"/>
    <property type="evidence" value="ECO:0007669"/>
    <property type="project" value="TreeGrafter"/>
</dbReference>
<dbReference type="InterPro" id="IPR027652">
    <property type="entry name" value="PRP8"/>
</dbReference>
<dbReference type="InterPro" id="IPR019580">
    <property type="entry name" value="Prp8_U6-snRNA-bd"/>
</dbReference>
<dbReference type="GO" id="GO:0030623">
    <property type="term" value="F:U5 snRNA binding"/>
    <property type="evidence" value="ECO:0007669"/>
    <property type="project" value="TreeGrafter"/>
</dbReference>
<dbReference type="Proteomes" id="UP000054166">
    <property type="component" value="Unassembled WGS sequence"/>
</dbReference>
<proteinExistence type="predicted"/>
<dbReference type="InParanoid" id="A0A0C3B618"/>
<sequence length="260" mass="29498">MQCGSRTRICIINLFGPLGNVMCHLSVETIWSPNTIFVRGIPRIDTLFPKDRHALAYDHGLRVRTYRKPYQLLKQSVLGKGVWFRGVDAQVSNQIPNCRFTLWSPTINRANIYIGVLVQLDLTGIFMHGKIPTLKISLIQIFRAHLWQKSKIVKSSIKCWNRCKIETVQKEIIHPQKSYKMNSSCVSCTCGVLPLHAASSRENYLLVKPPIEQAEIIDLSFIFDRVNVAMAQKILDGRCPDGVFFLFGGGRLALCRSQPL</sequence>
<dbReference type="AlphaFoldDB" id="A0A0C3B618"/>
<gene>
    <name evidence="2" type="ORF">PILCRDRAFT_498887</name>
</gene>
<dbReference type="GO" id="GO:0005682">
    <property type="term" value="C:U5 snRNP"/>
    <property type="evidence" value="ECO:0007669"/>
    <property type="project" value="TreeGrafter"/>
</dbReference>
<dbReference type="GO" id="GO:0017070">
    <property type="term" value="F:U6 snRNA binding"/>
    <property type="evidence" value="ECO:0007669"/>
    <property type="project" value="InterPro"/>
</dbReference>
<organism evidence="2 3">
    <name type="scientific">Piloderma croceum (strain F 1598)</name>
    <dbReference type="NCBI Taxonomy" id="765440"/>
    <lineage>
        <taxon>Eukaryota</taxon>
        <taxon>Fungi</taxon>
        <taxon>Dikarya</taxon>
        <taxon>Basidiomycota</taxon>
        <taxon>Agaricomycotina</taxon>
        <taxon>Agaricomycetes</taxon>
        <taxon>Agaricomycetidae</taxon>
        <taxon>Atheliales</taxon>
        <taxon>Atheliaceae</taxon>
        <taxon>Piloderma</taxon>
    </lineage>
</organism>
<accession>A0A0C3B618</accession>
<dbReference type="GO" id="GO:0097157">
    <property type="term" value="F:pre-mRNA intronic binding"/>
    <property type="evidence" value="ECO:0007669"/>
    <property type="project" value="TreeGrafter"/>
</dbReference>
<dbReference type="Gene3D" id="3.90.1570.40">
    <property type="match status" value="1"/>
</dbReference>
<dbReference type="PANTHER" id="PTHR11140:SF0">
    <property type="entry name" value="PRE-MRNA-PROCESSING-SPLICING FACTOR 8"/>
    <property type="match status" value="1"/>
</dbReference>
<dbReference type="OrthoDB" id="1931567at2759"/>
<dbReference type="EMBL" id="KN832998">
    <property type="protein sequence ID" value="KIM81668.1"/>
    <property type="molecule type" value="Genomic_DNA"/>
</dbReference>
<name>A0A0C3B618_PILCF</name>
<evidence type="ECO:0000313" key="3">
    <source>
        <dbReference type="Proteomes" id="UP000054166"/>
    </source>
</evidence>
<dbReference type="HOGENOM" id="CLU_1070034_0_0_1"/>
<keyword evidence="3" id="KW-1185">Reference proteome</keyword>
<evidence type="ECO:0000313" key="2">
    <source>
        <dbReference type="EMBL" id="KIM81668.1"/>
    </source>
</evidence>
<dbReference type="GO" id="GO:0071013">
    <property type="term" value="C:catalytic step 2 spliceosome"/>
    <property type="evidence" value="ECO:0007669"/>
    <property type="project" value="TreeGrafter"/>
</dbReference>
<dbReference type="STRING" id="765440.A0A0C3B618"/>
<dbReference type="Pfam" id="PF10596">
    <property type="entry name" value="U6-snRNA_bdg"/>
    <property type="match status" value="1"/>
</dbReference>
<dbReference type="GO" id="GO:0000244">
    <property type="term" value="P:spliceosomal tri-snRNP complex assembly"/>
    <property type="evidence" value="ECO:0007669"/>
    <property type="project" value="TreeGrafter"/>
</dbReference>